<dbReference type="Pfam" id="PF03358">
    <property type="entry name" value="FMN_red"/>
    <property type="match status" value="1"/>
</dbReference>
<evidence type="ECO:0000313" key="3">
    <source>
        <dbReference type="Proteomes" id="UP000240317"/>
    </source>
</evidence>
<name>A0A2T3W3R1_9DEIO</name>
<dbReference type="RefSeq" id="WP_107139383.1">
    <property type="nucleotide sequence ID" value="NZ_PYSV01000026.1"/>
</dbReference>
<dbReference type="OrthoDB" id="9805976at2"/>
<dbReference type="Proteomes" id="UP000240317">
    <property type="component" value="Unassembled WGS sequence"/>
</dbReference>
<dbReference type="AlphaFoldDB" id="A0A2T3W3R1"/>
<dbReference type="InterPro" id="IPR029039">
    <property type="entry name" value="Flavoprotein-like_sf"/>
</dbReference>
<evidence type="ECO:0000259" key="1">
    <source>
        <dbReference type="Pfam" id="PF03358"/>
    </source>
</evidence>
<gene>
    <name evidence="2" type="ORF">C8263_17270</name>
</gene>
<proteinExistence type="predicted"/>
<dbReference type="SUPFAM" id="SSF52218">
    <property type="entry name" value="Flavoproteins"/>
    <property type="match status" value="1"/>
</dbReference>
<keyword evidence="3" id="KW-1185">Reference proteome</keyword>
<sequence>MPDPPSVVLASLQTSGNTTALYQTAGFQQRFNLTPDVPPILLRSSVIHPYRYDQQYPSDDQFLDLLCQVLTRNEILFLTPVYFGNHSSLLQLFLERCCDLDEAPQAHLRAVLATKSIALVTHAHTGLSGERALRKPTEAFCAYFGIQHLSWTHYVLNRQGWTVDHDERCV</sequence>
<accession>A0A2T3W3R1</accession>
<dbReference type="Gene3D" id="3.40.50.360">
    <property type="match status" value="1"/>
</dbReference>
<dbReference type="InterPro" id="IPR005025">
    <property type="entry name" value="FMN_Rdtase-like_dom"/>
</dbReference>
<reference evidence="2 3" key="1">
    <citation type="submission" date="2018-03" db="EMBL/GenBank/DDBJ databases">
        <title>Draft genome of Deinococcus sp. OD32.</title>
        <authorList>
            <person name="Wang X.-P."/>
            <person name="Du Z.-J."/>
        </authorList>
    </citation>
    <scope>NUCLEOTIDE SEQUENCE [LARGE SCALE GENOMIC DNA]</scope>
    <source>
        <strain evidence="2 3">OD32</strain>
    </source>
</reference>
<protein>
    <recommendedName>
        <fullName evidence="1">NADPH-dependent FMN reductase-like domain-containing protein</fullName>
    </recommendedName>
</protein>
<comment type="caution">
    <text evidence="2">The sequence shown here is derived from an EMBL/GenBank/DDBJ whole genome shotgun (WGS) entry which is preliminary data.</text>
</comment>
<dbReference type="GO" id="GO:0016491">
    <property type="term" value="F:oxidoreductase activity"/>
    <property type="evidence" value="ECO:0007669"/>
    <property type="project" value="InterPro"/>
</dbReference>
<evidence type="ECO:0000313" key="2">
    <source>
        <dbReference type="EMBL" id="PTA66538.1"/>
    </source>
</evidence>
<feature type="domain" description="NADPH-dependent FMN reductase-like" evidence="1">
    <location>
        <begin position="9"/>
        <end position="141"/>
    </location>
</feature>
<organism evidence="2 3">
    <name type="scientific">Deinococcus arcticus</name>
    <dbReference type="NCBI Taxonomy" id="2136176"/>
    <lineage>
        <taxon>Bacteria</taxon>
        <taxon>Thermotogati</taxon>
        <taxon>Deinococcota</taxon>
        <taxon>Deinococci</taxon>
        <taxon>Deinococcales</taxon>
        <taxon>Deinococcaceae</taxon>
        <taxon>Deinococcus</taxon>
    </lineage>
</organism>
<dbReference type="EMBL" id="PYSV01000026">
    <property type="protein sequence ID" value="PTA66538.1"/>
    <property type="molecule type" value="Genomic_DNA"/>
</dbReference>